<name>A0A6N7L1W1_9ACTN</name>
<accession>A0A6N7L1W1</accession>
<reference evidence="2 3" key="1">
    <citation type="submission" date="2019-09" db="EMBL/GenBank/DDBJ databases">
        <title>Genome Sequences of Streptomyces kaniharaensis ATCC 21070.</title>
        <authorList>
            <person name="Zhu W."/>
            <person name="De Crecy-Lagard V."/>
            <person name="Richards N.G."/>
        </authorList>
    </citation>
    <scope>NUCLEOTIDE SEQUENCE [LARGE SCALE GENOMIC DNA]</scope>
    <source>
        <strain evidence="2 3">SF-557</strain>
    </source>
</reference>
<sequence>MTNENTSSTLLTPPLGGFQEVDGRRLYVHRSGSGGPAVVFLPGASAIGLDYYGIQQEVARFTTAVVYDRAGTGYSDEAPLPRSAAEVATELRELLRAQGIPGPYVLVPHSLGGAYAHRFAQLFPGEVAGLVWLDAFHRDWDDFVPAEASLAASVEMSPTEEQLRQALPAIRQMCVELLVDYPQDVRDAVIEYHVSDRWIHVGIAERVSMPGLAVELKAAEDLPDVPVIALTPMGIDPGQQALMSEETLQAMHDGKARLDAAMVSAVSRGEQRILPDTGHSQLCFERADAVVQAIRDVVDWAGRA</sequence>
<feature type="domain" description="AB hydrolase-1" evidence="1">
    <location>
        <begin position="38"/>
        <end position="293"/>
    </location>
</feature>
<keyword evidence="2" id="KW-0378">Hydrolase</keyword>
<dbReference type="RefSeq" id="WP_153469218.1">
    <property type="nucleotide sequence ID" value="NZ_WBOF01000003.1"/>
</dbReference>
<proteinExistence type="predicted"/>
<dbReference type="InterPro" id="IPR000073">
    <property type="entry name" value="AB_hydrolase_1"/>
</dbReference>
<dbReference type="OrthoDB" id="7185741at2"/>
<evidence type="ECO:0000259" key="1">
    <source>
        <dbReference type="Pfam" id="PF12697"/>
    </source>
</evidence>
<organism evidence="2 3">
    <name type="scientific">Streptomyces kaniharaensis</name>
    <dbReference type="NCBI Taxonomy" id="212423"/>
    <lineage>
        <taxon>Bacteria</taxon>
        <taxon>Bacillati</taxon>
        <taxon>Actinomycetota</taxon>
        <taxon>Actinomycetes</taxon>
        <taxon>Kitasatosporales</taxon>
        <taxon>Streptomycetaceae</taxon>
        <taxon>Streptomyces</taxon>
    </lineage>
</organism>
<dbReference type="SUPFAM" id="SSF53474">
    <property type="entry name" value="alpha/beta-Hydrolases"/>
    <property type="match status" value="1"/>
</dbReference>
<dbReference type="EMBL" id="WBOF01000003">
    <property type="protein sequence ID" value="MQS17165.1"/>
    <property type="molecule type" value="Genomic_DNA"/>
</dbReference>
<dbReference type="InterPro" id="IPR050266">
    <property type="entry name" value="AB_hydrolase_sf"/>
</dbReference>
<dbReference type="GO" id="GO:0016020">
    <property type="term" value="C:membrane"/>
    <property type="evidence" value="ECO:0007669"/>
    <property type="project" value="TreeGrafter"/>
</dbReference>
<dbReference type="InterPro" id="IPR029058">
    <property type="entry name" value="AB_hydrolase_fold"/>
</dbReference>
<dbReference type="GO" id="GO:0016787">
    <property type="term" value="F:hydrolase activity"/>
    <property type="evidence" value="ECO:0007669"/>
    <property type="project" value="UniProtKB-KW"/>
</dbReference>
<dbReference type="PANTHER" id="PTHR43798:SF33">
    <property type="entry name" value="HYDROLASE, PUTATIVE (AFU_ORTHOLOGUE AFUA_2G14860)-RELATED"/>
    <property type="match status" value="1"/>
</dbReference>
<dbReference type="AlphaFoldDB" id="A0A6N7L1W1"/>
<dbReference type="Pfam" id="PF12697">
    <property type="entry name" value="Abhydrolase_6"/>
    <property type="match status" value="1"/>
</dbReference>
<keyword evidence="3" id="KW-1185">Reference proteome</keyword>
<dbReference type="Proteomes" id="UP000450000">
    <property type="component" value="Unassembled WGS sequence"/>
</dbReference>
<evidence type="ECO:0000313" key="3">
    <source>
        <dbReference type="Proteomes" id="UP000450000"/>
    </source>
</evidence>
<dbReference type="PANTHER" id="PTHR43798">
    <property type="entry name" value="MONOACYLGLYCEROL LIPASE"/>
    <property type="match status" value="1"/>
</dbReference>
<comment type="caution">
    <text evidence="2">The sequence shown here is derived from an EMBL/GenBank/DDBJ whole genome shotgun (WGS) entry which is preliminary data.</text>
</comment>
<gene>
    <name evidence="2" type="ORF">F7Q99_34530</name>
</gene>
<protein>
    <submittedName>
        <fullName evidence="2">Alpha/beta hydrolase</fullName>
    </submittedName>
</protein>
<dbReference type="Gene3D" id="3.40.50.1820">
    <property type="entry name" value="alpha/beta hydrolase"/>
    <property type="match status" value="1"/>
</dbReference>
<evidence type="ECO:0000313" key="2">
    <source>
        <dbReference type="EMBL" id="MQS17165.1"/>
    </source>
</evidence>